<evidence type="ECO:0000259" key="1">
    <source>
        <dbReference type="Pfam" id="PF01330"/>
    </source>
</evidence>
<comment type="caution">
    <text evidence="2">The sequence shown here is derived from an EMBL/GenBank/DDBJ whole genome shotgun (WGS) entry which is preliminary data.</text>
</comment>
<dbReference type="Pfam" id="PF01330">
    <property type="entry name" value="RuvA_N"/>
    <property type="match status" value="1"/>
</dbReference>
<reference evidence="2" key="1">
    <citation type="journal article" date="2014" name="Front. Microbiol.">
        <title>High frequency of phylogenetically diverse reductive dehalogenase-homologous genes in deep subseafloor sedimentary metagenomes.</title>
        <authorList>
            <person name="Kawai M."/>
            <person name="Futagami T."/>
            <person name="Toyoda A."/>
            <person name="Takaki Y."/>
            <person name="Nishi S."/>
            <person name="Hori S."/>
            <person name="Arai W."/>
            <person name="Tsubouchi T."/>
            <person name="Morono Y."/>
            <person name="Uchiyama I."/>
            <person name="Ito T."/>
            <person name="Fujiyama A."/>
            <person name="Inagaki F."/>
            <person name="Takami H."/>
        </authorList>
    </citation>
    <scope>NUCLEOTIDE SEQUENCE</scope>
    <source>
        <strain evidence="2">Expedition CK06-06</strain>
    </source>
</reference>
<accession>X1MCG0</accession>
<dbReference type="GO" id="GO:0005524">
    <property type="term" value="F:ATP binding"/>
    <property type="evidence" value="ECO:0007669"/>
    <property type="project" value="InterPro"/>
</dbReference>
<proteinExistence type="predicted"/>
<dbReference type="AlphaFoldDB" id="X1MCG0"/>
<evidence type="ECO:0000313" key="2">
    <source>
        <dbReference type="EMBL" id="GAI29352.1"/>
    </source>
</evidence>
<dbReference type="GO" id="GO:0006281">
    <property type="term" value="P:DNA repair"/>
    <property type="evidence" value="ECO:0007669"/>
    <property type="project" value="InterPro"/>
</dbReference>
<name>X1MCG0_9ZZZZ</name>
<feature type="domain" description="DNA helicase Holliday junction RuvA type" evidence="1">
    <location>
        <begin position="1"/>
        <end position="30"/>
    </location>
</feature>
<dbReference type="Gene3D" id="2.40.50.140">
    <property type="entry name" value="Nucleic acid-binding proteins"/>
    <property type="match status" value="1"/>
</dbReference>
<dbReference type="InterPro" id="IPR013849">
    <property type="entry name" value="DNA_helicase_Holl-junc_RuvA_I"/>
</dbReference>
<dbReference type="EMBL" id="BARV01016640">
    <property type="protein sequence ID" value="GAI29352.1"/>
    <property type="molecule type" value="Genomic_DNA"/>
</dbReference>
<gene>
    <name evidence="2" type="ORF">S06H3_28508</name>
</gene>
<dbReference type="GO" id="GO:0009378">
    <property type="term" value="F:four-way junction helicase activity"/>
    <property type="evidence" value="ECO:0007669"/>
    <property type="project" value="InterPro"/>
</dbReference>
<organism evidence="2">
    <name type="scientific">marine sediment metagenome</name>
    <dbReference type="NCBI Taxonomy" id="412755"/>
    <lineage>
        <taxon>unclassified sequences</taxon>
        <taxon>metagenomes</taxon>
        <taxon>ecological metagenomes</taxon>
    </lineage>
</organism>
<sequence>MFEYFIGQIRERTPTHLVLDVAGVGFKLLI</sequence>
<dbReference type="InterPro" id="IPR012340">
    <property type="entry name" value="NA-bd_OB-fold"/>
</dbReference>
<dbReference type="GO" id="GO:0006310">
    <property type="term" value="P:DNA recombination"/>
    <property type="evidence" value="ECO:0007669"/>
    <property type="project" value="InterPro"/>
</dbReference>
<protein>
    <recommendedName>
        <fullName evidence="1">DNA helicase Holliday junction RuvA type domain-containing protein</fullName>
    </recommendedName>
</protein>
<feature type="non-terminal residue" evidence="2">
    <location>
        <position position="30"/>
    </location>
</feature>